<evidence type="ECO:0000313" key="2">
    <source>
        <dbReference type="Proteomes" id="UP000029692"/>
    </source>
</evidence>
<reference evidence="1 2" key="1">
    <citation type="submission" date="2014-05" db="EMBL/GenBank/DDBJ databases">
        <title>De novo Genome Sequence of Spirocheata sp.</title>
        <authorList>
            <person name="Shivani Y."/>
            <person name="Subhash Y."/>
            <person name="Tushar L."/>
            <person name="Sasikala C."/>
            <person name="Ramana C.V."/>
        </authorList>
    </citation>
    <scope>NUCLEOTIDE SEQUENCE [LARGE SCALE GENOMIC DNA]</scope>
    <source>
        <strain evidence="1 2">JC230</strain>
    </source>
</reference>
<accession>A0A098QX42</accession>
<dbReference type="AlphaFoldDB" id="A0A098QX42"/>
<proteinExistence type="predicted"/>
<evidence type="ECO:0000313" key="1">
    <source>
        <dbReference type="EMBL" id="KGE72420.1"/>
    </source>
</evidence>
<dbReference type="EMBL" id="JNUP01000052">
    <property type="protein sequence ID" value="KGE72420.1"/>
    <property type="molecule type" value="Genomic_DNA"/>
</dbReference>
<sequence>MKQFQSRPLTLVVALFGLAIPIGKIPAESLVPSEISAPQWLGQQTLEALAGIPSETPLNEPLLGNEVLSQLTPVWSPDPSDSSRVIGAAYPADQTQPFIRTTLIAIDLPEPPAAPSYDYDFIVPADLWDFFPSALGELNSTSQFLLVSTRAQGLQALSRGKAPSLLDMDLRFASFIQDLRRRQPDALPGALRIHGLVNQTGGFSQQFYAFRLPEANPVLRETLNRRITRLLSSGNARSFGARLLPILFGQEQAEGIEWESPDIFEPYY</sequence>
<comment type="caution">
    <text evidence="1">The sequence shown here is derived from an EMBL/GenBank/DDBJ whole genome shotgun (WGS) entry which is preliminary data.</text>
</comment>
<dbReference type="RefSeq" id="WP_037547179.1">
    <property type="nucleotide sequence ID" value="NZ_JNUP01000052.1"/>
</dbReference>
<keyword evidence="2" id="KW-1185">Reference proteome</keyword>
<protein>
    <submittedName>
        <fullName evidence="1">Uncharacterized protein</fullName>
    </submittedName>
</protein>
<dbReference type="STRING" id="1480694.DC28_07085"/>
<organism evidence="1 2">
    <name type="scientific">Spirochaeta lutea</name>
    <dbReference type="NCBI Taxonomy" id="1480694"/>
    <lineage>
        <taxon>Bacteria</taxon>
        <taxon>Pseudomonadati</taxon>
        <taxon>Spirochaetota</taxon>
        <taxon>Spirochaetia</taxon>
        <taxon>Spirochaetales</taxon>
        <taxon>Spirochaetaceae</taxon>
        <taxon>Spirochaeta</taxon>
    </lineage>
</organism>
<dbReference type="Proteomes" id="UP000029692">
    <property type="component" value="Unassembled WGS sequence"/>
</dbReference>
<name>A0A098QX42_9SPIO</name>
<gene>
    <name evidence="1" type="ORF">DC28_07085</name>
</gene>